<name>A0A9D3SLP2_9TELE</name>
<keyword evidence="3" id="KW-1185">Reference proteome</keyword>
<gene>
    <name evidence="2" type="ORF">KOW79_013526</name>
</gene>
<feature type="region of interest" description="Disordered" evidence="1">
    <location>
        <begin position="1"/>
        <end position="34"/>
    </location>
</feature>
<comment type="caution">
    <text evidence="2">The sequence shown here is derived from an EMBL/GenBank/DDBJ whole genome shotgun (WGS) entry which is preliminary data.</text>
</comment>
<evidence type="ECO:0000256" key="1">
    <source>
        <dbReference type="SAM" id="MobiDB-lite"/>
    </source>
</evidence>
<evidence type="ECO:0000313" key="3">
    <source>
        <dbReference type="Proteomes" id="UP000824219"/>
    </source>
</evidence>
<feature type="compositionally biased region" description="Basic and acidic residues" evidence="1">
    <location>
        <begin position="16"/>
        <end position="32"/>
    </location>
</feature>
<feature type="region of interest" description="Disordered" evidence="1">
    <location>
        <begin position="47"/>
        <end position="67"/>
    </location>
</feature>
<accession>A0A9D3SLP2</accession>
<protein>
    <submittedName>
        <fullName evidence="2">Uncharacterized protein</fullName>
    </submittedName>
</protein>
<feature type="compositionally biased region" description="Basic and acidic residues" evidence="1">
    <location>
        <begin position="53"/>
        <end position="67"/>
    </location>
</feature>
<dbReference type="AlphaFoldDB" id="A0A9D3SLP2"/>
<reference evidence="2 3" key="1">
    <citation type="submission" date="2021-06" db="EMBL/GenBank/DDBJ databases">
        <title>Chromosome-level genome assembly of the red-tail catfish (Hemibagrus wyckioides).</title>
        <authorList>
            <person name="Shao F."/>
        </authorList>
    </citation>
    <scope>NUCLEOTIDE SEQUENCE [LARGE SCALE GENOMIC DNA]</scope>
    <source>
        <strain evidence="2">EC202008001</strain>
        <tissue evidence="2">Blood</tissue>
    </source>
</reference>
<proteinExistence type="predicted"/>
<dbReference type="EMBL" id="JAHKSW010000015">
    <property type="protein sequence ID" value="KAG7323824.1"/>
    <property type="molecule type" value="Genomic_DNA"/>
</dbReference>
<evidence type="ECO:0000313" key="2">
    <source>
        <dbReference type="EMBL" id="KAG7323824.1"/>
    </source>
</evidence>
<organism evidence="2 3">
    <name type="scientific">Hemibagrus wyckioides</name>
    <dbReference type="NCBI Taxonomy" id="337641"/>
    <lineage>
        <taxon>Eukaryota</taxon>
        <taxon>Metazoa</taxon>
        <taxon>Chordata</taxon>
        <taxon>Craniata</taxon>
        <taxon>Vertebrata</taxon>
        <taxon>Euteleostomi</taxon>
        <taxon>Actinopterygii</taxon>
        <taxon>Neopterygii</taxon>
        <taxon>Teleostei</taxon>
        <taxon>Ostariophysi</taxon>
        <taxon>Siluriformes</taxon>
        <taxon>Bagridae</taxon>
        <taxon>Hemibagrus</taxon>
    </lineage>
</organism>
<sequence length="67" mass="7795">MRLNPPAKRGGATLSQRDEEKHGAEGRRRPVRFDPVQIGSEEYRSSRVLGFHDPPEHQRRKLKIFES</sequence>
<dbReference type="Proteomes" id="UP000824219">
    <property type="component" value="Linkage Group LG15"/>
</dbReference>